<accession>A0ACC2KJX3</accession>
<protein>
    <submittedName>
        <fullName evidence="1">Uncharacterized protein</fullName>
    </submittedName>
</protein>
<comment type="caution">
    <text evidence="1">The sequence shown here is derived from an EMBL/GenBank/DDBJ whole genome shotgun (WGS) entry which is preliminary data.</text>
</comment>
<reference evidence="1 2" key="1">
    <citation type="journal article" date="2022" name="Hortic Res">
        <title>A haplotype resolved chromosomal level avocado genome allows analysis of novel avocado genes.</title>
        <authorList>
            <person name="Nath O."/>
            <person name="Fletcher S.J."/>
            <person name="Hayward A."/>
            <person name="Shaw L.M."/>
            <person name="Masouleh A.K."/>
            <person name="Furtado A."/>
            <person name="Henry R.J."/>
            <person name="Mitter N."/>
        </authorList>
    </citation>
    <scope>NUCLEOTIDE SEQUENCE [LARGE SCALE GENOMIC DNA]</scope>
    <source>
        <strain evidence="2">cv. Hass</strain>
    </source>
</reference>
<keyword evidence="2" id="KW-1185">Reference proteome</keyword>
<evidence type="ECO:0000313" key="2">
    <source>
        <dbReference type="Proteomes" id="UP001234297"/>
    </source>
</evidence>
<name>A0ACC2KJX3_PERAE</name>
<dbReference type="Proteomes" id="UP001234297">
    <property type="component" value="Chromosome 9"/>
</dbReference>
<dbReference type="EMBL" id="CM056817">
    <property type="protein sequence ID" value="KAJ8621208.1"/>
    <property type="molecule type" value="Genomic_DNA"/>
</dbReference>
<proteinExistence type="predicted"/>
<sequence>MKSKSWKEALAIGFGDFEMVAEAHDDDEADGDDIRPKGAKGFRNFRVVWDGGYGGSVVLIRGSGNGCEHGDLADDLKGLCLCVGFLKVLLFGGGQWTVGDVQREMGSVWASVICGGDDMLGSDGDGKKV</sequence>
<gene>
    <name evidence="1" type="ORF">MRB53_029737</name>
</gene>
<evidence type="ECO:0000313" key="1">
    <source>
        <dbReference type="EMBL" id="KAJ8621208.1"/>
    </source>
</evidence>
<organism evidence="1 2">
    <name type="scientific">Persea americana</name>
    <name type="common">Avocado</name>
    <dbReference type="NCBI Taxonomy" id="3435"/>
    <lineage>
        <taxon>Eukaryota</taxon>
        <taxon>Viridiplantae</taxon>
        <taxon>Streptophyta</taxon>
        <taxon>Embryophyta</taxon>
        <taxon>Tracheophyta</taxon>
        <taxon>Spermatophyta</taxon>
        <taxon>Magnoliopsida</taxon>
        <taxon>Magnoliidae</taxon>
        <taxon>Laurales</taxon>
        <taxon>Lauraceae</taxon>
        <taxon>Persea</taxon>
    </lineage>
</organism>